<protein>
    <recommendedName>
        <fullName evidence="1">F-box domain-containing protein</fullName>
    </recommendedName>
</protein>
<name>A0A481ZDN5_9VIRU</name>
<sequence>MNSDRSIEELLEVFGVLNISNLGSDIIINYFDDISVKEVMKLCRINKRFNTVCQKDFMWKRKVKNDYGIETKYGRTWKDTAQLLFEYDMINFNQTWINGKTYKELFDESLESKNNTYFKDLYNQFNLMTVIFPSYVKDIETAKLSILDEETTTDLWVHQGGELHGQITEESKNTVYENFNSEFDNILKDEDKLKRQSDGMTRELVVIAFASAEIRGTSSEYSVGLSSDAGENLRIANTTGDVLYVDISDETEMKIKKLTKLVDPNLYIMIYSVMSIYNLWALDVWREN</sequence>
<organism evidence="2">
    <name type="scientific">Pithovirus LCPAC403</name>
    <dbReference type="NCBI Taxonomy" id="2506596"/>
    <lineage>
        <taxon>Viruses</taxon>
        <taxon>Pithoviruses</taxon>
    </lineage>
</organism>
<feature type="domain" description="F-box" evidence="1">
    <location>
        <begin position="16"/>
        <end position="62"/>
    </location>
</feature>
<dbReference type="PROSITE" id="PS50181">
    <property type="entry name" value="FBOX"/>
    <property type="match status" value="1"/>
</dbReference>
<dbReference type="InterPro" id="IPR001810">
    <property type="entry name" value="F-box_dom"/>
</dbReference>
<evidence type="ECO:0000313" key="2">
    <source>
        <dbReference type="EMBL" id="QBK93159.1"/>
    </source>
</evidence>
<proteinExistence type="predicted"/>
<accession>A0A481ZDN5</accession>
<dbReference type="EMBL" id="MK500590">
    <property type="protein sequence ID" value="QBK93159.1"/>
    <property type="molecule type" value="Genomic_DNA"/>
</dbReference>
<evidence type="ECO:0000259" key="1">
    <source>
        <dbReference type="PROSITE" id="PS50181"/>
    </source>
</evidence>
<reference evidence="2" key="1">
    <citation type="journal article" date="2019" name="MBio">
        <title>Virus Genomes from Deep Sea Sediments Expand the Ocean Megavirome and Support Independent Origins of Viral Gigantism.</title>
        <authorList>
            <person name="Backstrom D."/>
            <person name="Yutin N."/>
            <person name="Jorgensen S.L."/>
            <person name="Dharamshi J."/>
            <person name="Homa F."/>
            <person name="Zaremba-Niedwiedzka K."/>
            <person name="Spang A."/>
            <person name="Wolf Y.I."/>
            <person name="Koonin E.V."/>
            <person name="Ettema T.J."/>
        </authorList>
    </citation>
    <scope>NUCLEOTIDE SEQUENCE</scope>
</reference>
<dbReference type="InterPro" id="IPR036047">
    <property type="entry name" value="F-box-like_dom_sf"/>
</dbReference>
<gene>
    <name evidence="2" type="ORF">LCPAC403_02930</name>
</gene>
<dbReference type="SUPFAM" id="SSF81383">
    <property type="entry name" value="F-box domain"/>
    <property type="match status" value="1"/>
</dbReference>